<protein>
    <submittedName>
        <fullName evidence="1">Uncharacterized protein</fullName>
    </submittedName>
</protein>
<name>D3V9M7_XENNA</name>
<keyword evidence="2" id="KW-1185">Reference proteome</keyword>
<dbReference type="AlphaFoldDB" id="D3V9M7"/>
<organism evidence="1 2">
    <name type="scientific">Xenorhabdus nematophila (strain ATCC 19061 / DSM 3370 / CCUG 14189 / LMG 1036 / NCIMB 9965 / AN6)</name>
    <dbReference type="NCBI Taxonomy" id="406817"/>
    <lineage>
        <taxon>Bacteria</taxon>
        <taxon>Pseudomonadati</taxon>
        <taxon>Pseudomonadota</taxon>
        <taxon>Gammaproteobacteria</taxon>
        <taxon>Enterobacterales</taxon>
        <taxon>Morganellaceae</taxon>
        <taxon>Xenorhabdus</taxon>
    </lineage>
</organism>
<accession>D3V9M7</accession>
<proteinExistence type="predicted"/>
<gene>
    <name evidence="1" type="ordered locus">XNC1_1194</name>
</gene>
<dbReference type="eggNOG" id="COG3306">
    <property type="taxonomic scope" value="Bacteria"/>
</dbReference>
<dbReference type="HOGENOM" id="CLU_2209023_0_0_6"/>
<evidence type="ECO:0000313" key="2">
    <source>
        <dbReference type="Proteomes" id="UP000008075"/>
    </source>
</evidence>
<evidence type="ECO:0000313" key="1">
    <source>
        <dbReference type="EMBL" id="CBJ89265.1"/>
    </source>
</evidence>
<dbReference type="EMBL" id="FN667742">
    <property type="protein sequence ID" value="CBJ89265.1"/>
    <property type="molecule type" value="Genomic_DNA"/>
</dbReference>
<dbReference type="GeneID" id="24901874"/>
<reference evidence="1 2" key="1">
    <citation type="journal article" date="2011" name="PLoS ONE">
        <title>The entomopathogenic bacterial endosymbionts xenorhabdus and photorhabdus: convergent lifestyles from divergent genomes.</title>
        <authorList>
            <person name="Chaston J.M."/>
            <person name="Suen G."/>
            <person name="Tucker S.L."/>
            <person name="Andersen A.W."/>
            <person name="Bhasin A."/>
            <person name="Bode E."/>
            <person name="Bode H.B."/>
            <person name="Brachmann A.O."/>
            <person name="Cowles C.E."/>
            <person name="Cowles K.N."/>
            <person name="Darby C."/>
            <person name="de Leon L."/>
            <person name="Drace K."/>
            <person name="Du Z."/>
            <person name="Givaudan A."/>
            <person name="Herbert Tran E.E."/>
            <person name="Jewell K.A."/>
            <person name="Knack J.J."/>
            <person name="Krasomil-Osterfeld K.C."/>
            <person name="Kukor R."/>
            <person name="Lanois A."/>
            <person name="Latreille P."/>
            <person name="Leimgruber N.K."/>
            <person name="Lipke C.M."/>
            <person name="Liu R."/>
            <person name="Lu X."/>
            <person name="Martens E.C."/>
            <person name="Marri P.R."/>
            <person name="Medigue C."/>
            <person name="Menard M.L."/>
            <person name="Miller N.M."/>
            <person name="Morales-Soto N."/>
            <person name="Norton S."/>
            <person name="Ogier J.C."/>
            <person name="Orchard S.S."/>
            <person name="Park D."/>
            <person name="Park Y."/>
            <person name="Qurollo B.A."/>
            <person name="Sugar D.R."/>
            <person name="Richards G.R."/>
            <person name="Rouy Z."/>
            <person name="Slominski B."/>
            <person name="Slominski K."/>
            <person name="Snyder H."/>
            <person name="Tjaden B.C."/>
            <person name="van der Hoeven R."/>
            <person name="Welch R.D."/>
            <person name="Wheeler C."/>
            <person name="Xiang B."/>
            <person name="Barbazuk B."/>
            <person name="Gaudriault S."/>
            <person name="Goodner B."/>
            <person name="Slater S.C."/>
            <person name="Forst S."/>
            <person name="Goldman B.S."/>
            <person name="Goodrich-Blair H."/>
        </authorList>
    </citation>
    <scope>NUCLEOTIDE SEQUENCE [LARGE SCALE GENOMIC DNA]</scope>
    <source>
        <strain evidence="2">ATCC 19061 / DSM 3370 / CCUG 14189 / LMG 1036 / NCIMB 9965 / AN6</strain>
    </source>
</reference>
<dbReference type="Proteomes" id="UP000008075">
    <property type="component" value="Chromosome"/>
</dbReference>
<dbReference type="RefSeq" id="WP_013183707.1">
    <property type="nucleotide sequence ID" value="NC_014228.1"/>
</dbReference>
<sequence length="107" mass="12869">MRIDAALAHGYVINQAAARKLYHFLTPVKFAADEWKLFREYEIVKLKRVISPVIELTDMYLNSSIGNDRTYKLTKLDQKNRKRPLFSEIKLFLWRIFIRTWLKKIRP</sequence>
<dbReference type="KEGG" id="xne:XNC1_1194"/>